<feature type="compositionally biased region" description="Acidic residues" evidence="1">
    <location>
        <begin position="226"/>
        <end position="250"/>
    </location>
</feature>
<reference evidence="2" key="1">
    <citation type="submission" date="2022-07" db="EMBL/GenBank/DDBJ databases">
        <title>Complete genome sequence of Salinispirillum sp. LH10-3-1 capable of multiple carbohydrate inversion isolated from a soda lake.</title>
        <authorList>
            <person name="Liu J."/>
            <person name="Zhai Y."/>
            <person name="Zhang H."/>
            <person name="Yang H."/>
            <person name="Qu J."/>
            <person name="Li J."/>
        </authorList>
    </citation>
    <scope>NUCLEOTIDE SEQUENCE</scope>
    <source>
        <strain evidence="2">LH 10-3-1</strain>
    </source>
</reference>
<name>A0AB38YIL5_9GAMM</name>
<protein>
    <submittedName>
        <fullName evidence="2">DUF4194 domain-containing protein</fullName>
    </submittedName>
</protein>
<dbReference type="AlphaFoldDB" id="A0AB38YIL5"/>
<gene>
    <name evidence="2" type="ORF">NFC81_05630</name>
</gene>
<dbReference type="EMBL" id="CP101717">
    <property type="protein sequence ID" value="WLD59259.1"/>
    <property type="molecule type" value="Genomic_DNA"/>
</dbReference>
<evidence type="ECO:0000256" key="1">
    <source>
        <dbReference type="SAM" id="MobiDB-lite"/>
    </source>
</evidence>
<feature type="compositionally biased region" description="Low complexity" evidence="1">
    <location>
        <begin position="210"/>
        <end position="225"/>
    </location>
</feature>
<proteinExistence type="predicted"/>
<feature type="region of interest" description="Disordered" evidence="1">
    <location>
        <begin position="210"/>
        <end position="250"/>
    </location>
</feature>
<dbReference type="RefSeq" id="WP_304996550.1">
    <property type="nucleotide sequence ID" value="NZ_CP101717.1"/>
</dbReference>
<organism evidence="2">
    <name type="scientific">Salinispirillum sp. LH 10-3-1</name>
    <dbReference type="NCBI Taxonomy" id="2952525"/>
    <lineage>
        <taxon>Bacteria</taxon>
        <taxon>Pseudomonadati</taxon>
        <taxon>Pseudomonadota</taxon>
        <taxon>Gammaproteobacteria</taxon>
        <taxon>Oceanospirillales</taxon>
        <taxon>Saccharospirillaceae</taxon>
        <taxon>Salinispirillum</taxon>
    </lineage>
</organism>
<sequence length="250" mass="28549">MLEALQQQLDAVGITMDEFSELTVRLLEYGILSRDESQVEQQLYDRFARCESLVSDYFSVMHIRFLHDRQFEYVRLYPPGADIPGQPSVEQSAGAQLRNRLTQQEVALVLVLRTLYDQGLREARLDEQGVVATTVENVGITLRNLLGRQLPENITERRQLWRRLRQWRLIRMAEDAVMETADAVIQIRPTIVSLVSDSVLQQLDQPDALTADTTATEPEATAIETADVEALDTESTDTEILDQEIMEEDR</sequence>
<dbReference type="InterPro" id="IPR025449">
    <property type="entry name" value="JetB"/>
</dbReference>
<accession>A0AB38YIL5</accession>
<evidence type="ECO:0000313" key="2">
    <source>
        <dbReference type="EMBL" id="WLD59259.1"/>
    </source>
</evidence>
<dbReference type="Pfam" id="PF13835">
    <property type="entry name" value="DUF4194"/>
    <property type="match status" value="1"/>
</dbReference>